<organism evidence="3 5">
    <name type="scientific">Phytophthora nicotianae</name>
    <name type="common">Potato buckeye rot agent</name>
    <name type="synonym">Phytophthora parasitica</name>
    <dbReference type="NCBI Taxonomy" id="4792"/>
    <lineage>
        <taxon>Eukaryota</taxon>
        <taxon>Sar</taxon>
        <taxon>Stramenopiles</taxon>
        <taxon>Oomycota</taxon>
        <taxon>Peronosporomycetes</taxon>
        <taxon>Peronosporales</taxon>
        <taxon>Peronosporaceae</taxon>
        <taxon>Phytophthora</taxon>
    </lineage>
</organism>
<evidence type="ECO:0000313" key="4">
    <source>
        <dbReference type="EMBL" id="ETL94137.1"/>
    </source>
</evidence>
<evidence type="ECO:0000313" key="5">
    <source>
        <dbReference type="Proteomes" id="UP000053864"/>
    </source>
</evidence>
<dbReference type="Proteomes" id="UP000054423">
    <property type="component" value="Unassembled WGS sequence"/>
</dbReference>
<feature type="region of interest" description="Disordered" evidence="1">
    <location>
        <begin position="157"/>
        <end position="181"/>
    </location>
</feature>
<dbReference type="VEuPathDB" id="FungiDB:PPTG_22833"/>
<dbReference type="EMBL" id="KI672728">
    <property type="protein sequence ID" value="ETL40989.1"/>
    <property type="molecule type" value="Genomic_DNA"/>
</dbReference>
<feature type="compositionally biased region" description="Basic and acidic residues" evidence="1">
    <location>
        <begin position="157"/>
        <end position="174"/>
    </location>
</feature>
<reference evidence="3 5" key="3">
    <citation type="submission" date="2013-11" db="EMBL/GenBank/DDBJ databases">
        <title>The Genome Sequence of Phytophthora parasitica CJ05E6.</title>
        <authorList>
            <consortium name="The Broad Institute Genomics Platform"/>
            <person name="Russ C."/>
            <person name="Tyler B."/>
            <person name="Panabieres F."/>
            <person name="Shan W."/>
            <person name="Tripathy S."/>
            <person name="Grunwald N."/>
            <person name="Machado M."/>
            <person name="Johnson C.S."/>
            <person name="Arredondo F."/>
            <person name="Hong C."/>
            <person name="Coffey M."/>
            <person name="Young S.K."/>
            <person name="Zeng Q."/>
            <person name="Gargeya S."/>
            <person name="Fitzgerald M."/>
            <person name="Abouelleil A."/>
            <person name="Alvarado L."/>
            <person name="Chapman S.B."/>
            <person name="Gainer-Dewar J."/>
            <person name="Goldberg J."/>
            <person name="Griggs A."/>
            <person name="Gujja S."/>
            <person name="Hansen M."/>
            <person name="Howarth C."/>
            <person name="Imamovic A."/>
            <person name="Ireland A."/>
            <person name="Larimer J."/>
            <person name="McCowan C."/>
            <person name="Murphy C."/>
            <person name="Pearson M."/>
            <person name="Poon T.W."/>
            <person name="Priest M."/>
            <person name="Roberts A."/>
            <person name="Saif S."/>
            <person name="Shea T."/>
            <person name="Sykes S."/>
            <person name="Wortman J."/>
            <person name="Nusbaum C."/>
            <person name="Birren B."/>
        </authorList>
    </citation>
    <scope>NUCLEOTIDE SEQUENCE [LARGE SCALE GENOMIC DNA]</scope>
    <source>
        <strain evidence="3 5">CJ05E6</strain>
    </source>
</reference>
<name>W2J3I4_PHYNI</name>
<gene>
    <name evidence="2" type="ORF">L915_08017</name>
    <name evidence="3" type="ORF">L916_07941</name>
    <name evidence="4" type="ORF">L917_07840</name>
</gene>
<evidence type="ECO:0000313" key="2">
    <source>
        <dbReference type="EMBL" id="ETK87561.1"/>
    </source>
</evidence>
<dbReference type="OrthoDB" id="90621at2759"/>
<reference evidence="4" key="1">
    <citation type="submission" date="2013-11" db="EMBL/GenBank/DDBJ databases">
        <title>The Genome Sequence of Phytophthora parasitica CHvinca01.</title>
        <authorList>
            <consortium name="The Broad Institute Genomics Platform"/>
            <person name="Russ C."/>
            <person name="Tyler B."/>
            <person name="Panabieres F."/>
            <person name="Shan W."/>
            <person name="Tripathy S."/>
            <person name="Grunwald N."/>
            <person name="Machado M."/>
            <person name="Johnson C.S."/>
            <person name="Arredondo F."/>
            <person name="Hong C."/>
            <person name="Coffey M."/>
            <person name="Young S.K."/>
            <person name="Zeng Q."/>
            <person name="Gargeya S."/>
            <person name="Fitzgerald M."/>
            <person name="Abouelleil A."/>
            <person name="Alvarado L."/>
            <person name="Chapman S.B."/>
            <person name="Gainer-Dewar J."/>
            <person name="Goldberg J."/>
            <person name="Griggs A."/>
            <person name="Gujja S."/>
            <person name="Hansen M."/>
            <person name="Howarth C."/>
            <person name="Imamovic A."/>
            <person name="Ireland A."/>
            <person name="Larimer J."/>
            <person name="McCowan C."/>
            <person name="Murphy C."/>
            <person name="Pearson M."/>
            <person name="Poon T.W."/>
            <person name="Priest M."/>
            <person name="Roberts A."/>
            <person name="Saif S."/>
            <person name="Shea T."/>
            <person name="Sykes S."/>
            <person name="Wortman J."/>
            <person name="Nusbaum C."/>
            <person name="Birren B."/>
        </authorList>
    </citation>
    <scope>NUCLEOTIDE SEQUENCE [LARGE SCALE GENOMIC DNA]</scope>
    <source>
        <strain evidence="4">CHvinca01</strain>
    </source>
</reference>
<dbReference type="EMBL" id="KI679453">
    <property type="protein sequence ID" value="ETL94137.1"/>
    <property type="molecule type" value="Genomic_DNA"/>
</dbReference>
<protein>
    <submittedName>
        <fullName evidence="3">Uncharacterized protein</fullName>
    </submittedName>
</protein>
<evidence type="ECO:0000313" key="3">
    <source>
        <dbReference type="EMBL" id="ETL40989.1"/>
    </source>
</evidence>
<dbReference type="EMBL" id="KI686109">
    <property type="protein sequence ID" value="ETK87561.1"/>
    <property type="molecule type" value="Genomic_DNA"/>
</dbReference>
<reference evidence="2" key="2">
    <citation type="submission" date="2013-11" db="EMBL/GenBank/DDBJ databases">
        <title>The Genome Sequence of Phytophthora parasitica CJ02B3.</title>
        <authorList>
            <consortium name="The Broad Institute Genomics Platform"/>
            <person name="Russ C."/>
            <person name="Tyler B."/>
            <person name="Panabieres F."/>
            <person name="Shan W."/>
            <person name="Tripathy S."/>
            <person name="Grunwald N."/>
            <person name="Machado M."/>
            <person name="Johnson C.S."/>
            <person name="Arredondo F."/>
            <person name="Hong C."/>
            <person name="Coffey M."/>
            <person name="Young S.K."/>
            <person name="Zeng Q."/>
            <person name="Gargeya S."/>
            <person name="Fitzgerald M."/>
            <person name="Abouelleil A."/>
            <person name="Alvarado L."/>
            <person name="Chapman S.B."/>
            <person name="Gainer-Dewar J."/>
            <person name="Goldberg J."/>
            <person name="Griggs A."/>
            <person name="Gujja S."/>
            <person name="Hansen M."/>
            <person name="Howarth C."/>
            <person name="Imamovic A."/>
            <person name="Ireland A."/>
            <person name="Larimer J."/>
            <person name="McCowan C."/>
            <person name="Murphy C."/>
            <person name="Pearson M."/>
            <person name="Poon T.W."/>
            <person name="Priest M."/>
            <person name="Roberts A."/>
            <person name="Saif S."/>
            <person name="Shea T."/>
            <person name="Sykes S."/>
            <person name="Wortman J."/>
            <person name="Nusbaum C."/>
            <person name="Birren B."/>
        </authorList>
    </citation>
    <scope>NUCLEOTIDE SEQUENCE [LARGE SCALE GENOMIC DNA]</scope>
    <source>
        <strain evidence="2">CJ02B3</strain>
    </source>
</reference>
<evidence type="ECO:0000256" key="1">
    <source>
        <dbReference type="SAM" id="MobiDB-lite"/>
    </source>
</evidence>
<sequence length="181" mass="20502">MPKHLRDEDDQATKRTAICDYCEKKFSTRGITSHLKKCTHKRTHDKATAKKTRSYNFSILNESVFEVILSFLSNQTLTKLHGITGDRYEQCEPELAGFCCQCENDNPAIAAGLCRKCIPMELLPHASRLKSREKYGLANAGTSNDKDFRFEERVAAANLKEEHPSKEDGKEKMIATRKSTS</sequence>
<dbReference type="AlphaFoldDB" id="W2J3I4"/>
<dbReference type="Proteomes" id="UP000053236">
    <property type="component" value="Unassembled WGS sequence"/>
</dbReference>
<accession>W2J3I4</accession>
<proteinExistence type="predicted"/>
<dbReference type="Proteomes" id="UP000053864">
    <property type="component" value="Unassembled WGS sequence"/>
</dbReference>